<evidence type="ECO:0000313" key="2">
    <source>
        <dbReference type="EMBL" id="CUH83043.1"/>
    </source>
</evidence>
<dbReference type="AlphaFoldDB" id="A0A0N7M1E0"/>
<dbReference type="EMBL" id="CYSF01000001">
    <property type="protein sequence ID" value="CUH83043.1"/>
    <property type="molecule type" value="Genomic_DNA"/>
</dbReference>
<evidence type="ECO:0000313" key="3">
    <source>
        <dbReference type="Proteomes" id="UP000051681"/>
    </source>
</evidence>
<evidence type="ECO:0000256" key="1">
    <source>
        <dbReference type="SAM" id="Phobius"/>
    </source>
</evidence>
<reference evidence="2 3" key="1">
    <citation type="submission" date="2015-09" db="EMBL/GenBank/DDBJ databases">
        <authorList>
            <consortium name="Swine Surveillance"/>
        </authorList>
    </citation>
    <scope>NUCLEOTIDE SEQUENCE [LARGE SCALE GENOMIC DNA]</scope>
    <source>
        <strain evidence="2 3">CECT 8383</strain>
    </source>
</reference>
<dbReference type="RefSeq" id="WP_058317201.1">
    <property type="nucleotide sequence ID" value="NZ_CYSF01000001.1"/>
</dbReference>
<dbReference type="Proteomes" id="UP000051681">
    <property type="component" value="Unassembled WGS sequence"/>
</dbReference>
<proteinExistence type="predicted"/>
<feature type="transmembrane region" description="Helical" evidence="1">
    <location>
        <begin position="7"/>
        <end position="25"/>
    </location>
</feature>
<keyword evidence="1" id="KW-1133">Transmembrane helix</keyword>
<sequence length="188" mass="20583">MTFSPKILIRFAAVICIGLATGYLLRGQFGPSALDRHAHRVFDRFASICLSAIETSPPAAFLTGDDLGLTAVATGADTVSWIDTDSNGILSVTNRRCGLEFYQDTASHLIDAADILQSRTADFLADHVPHLTIDPKAKLNPNDRFVAWTNWADTRTGDERRWGLTLLAGRHTVGEPYVSLSVTLPWDQ</sequence>
<dbReference type="STRING" id="340021.TM5383_00225"/>
<keyword evidence="3" id="KW-1185">Reference proteome</keyword>
<name>A0A0N7M1E0_9RHOB</name>
<organism evidence="2 3">
    <name type="scientific">Thalassovita mediterranea</name>
    <dbReference type="NCBI Taxonomy" id="340021"/>
    <lineage>
        <taxon>Bacteria</taxon>
        <taxon>Pseudomonadati</taxon>
        <taxon>Pseudomonadota</taxon>
        <taxon>Alphaproteobacteria</taxon>
        <taxon>Rhodobacterales</taxon>
        <taxon>Roseobacteraceae</taxon>
        <taxon>Thalassovita</taxon>
    </lineage>
</organism>
<keyword evidence="1" id="KW-0812">Transmembrane</keyword>
<accession>A0A0N7M1E0</accession>
<protein>
    <submittedName>
        <fullName evidence="2">Uncharacterized protein</fullName>
    </submittedName>
</protein>
<gene>
    <name evidence="2" type="ORF">TM5383_00225</name>
</gene>
<keyword evidence="1" id="KW-0472">Membrane</keyword>